<organism evidence="6 7">
    <name type="scientific">Colletotrichum kahawae</name>
    <name type="common">Coffee berry disease fungus</name>
    <dbReference type="NCBI Taxonomy" id="34407"/>
    <lineage>
        <taxon>Eukaryota</taxon>
        <taxon>Fungi</taxon>
        <taxon>Dikarya</taxon>
        <taxon>Ascomycota</taxon>
        <taxon>Pezizomycotina</taxon>
        <taxon>Sordariomycetes</taxon>
        <taxon>Hypocreomycetidae</taxon>
        <taxon>Glomerellales</taxon>
        <taxon>Glomerellaceae</taxon>
        <taxon>Colletotrichum</taxon>
        <taxon>Colletotrichum gloeosporioides species complex</taxon>
    </lineage>
</organism>
<evidence type="ECO:0000313" key="6">
    <source>
        <dbReference type="EMBL" id="KAK2773970.1"/>
    </source>
</evidence>
<comment type="caution">
    <text evidence="6">The sequence shown here is derived from an EMBL/GenBank/DDBJ whole genome shotgun (WGS) entry which is preliminary data.</text>
</comment>
<feature type="region of interest" description="Disordered" evidence="4">
    <location>
        <begin position="288"/>
        <end position="357"/>
    </location>
</feature>
<feature type="compositionally biased region" description="Basic and acidic residues" evidence="4">
    <location>
        <begin position="216"/>
        <end position="227"/>
    </location>
</feature>
<reference evidence="6" key="1">
    <citation type="submission" date="2023-02" db="EMBL/GenBank/DDBJ databases">
        <title>Colletotrichum kahawae CIFC_Que2 genome sequencing and assembly.</title>
        <authorList>
            <person name="Baroncelli R."/>
        </authorList>
    </citation>
    <scope>NUCLEOTIDE SEQUENCE</scope>
    <source>
        <strain evidence="6">CIFC_Que2</strain>
    </source>
</reference>
<dbReference type="SUPFAM" id="SSF54001">
    <property type="entry name" value="Cysteine proteinases"/>
    <property type="match status" value="1"/>
</dbReference>
<dbReference type="PROSITE" id="PS50600">
    <property type="entry name" value="ULP_PROTEASE"/>
    <property type="match status" value="1"/>
</dbReference>
<dbReference type="InterPro" id="IPR038765">
    <property type="entry name" value="Papain-like_cys_pep_sf"/>
</dbReference>
<feature type="domain" description="Ubiquitin-like protease family profile" evidence="5">
    <location>
        <begin position="363"/>
        <end position="517"/>
    </location>
</feature>
<evidence type="ECO:0000259" key="5">
    <source>
        <dbReference type="PROSITE" id="PS50600"/>
    </source>
</evidence>
<evidence type="ECO:0000256" key="4">
    <source>
        <dbReference type="SAM" id="MobiDB-lite"/>
    </source>
</evidence>
<feature type="compositionally biased region" description="Pro residues" evidence="4">
    <location>
        <begin position="295"/>
        <end position="305"/>
    </location>
</feature>
<dbReference type="GO" id="GO:0008234">
    <property type="term" value="F:cysteine-type peptidase activity"/>
    <property type="evidence" value="ECO:0007669"/>
    <property type="project" value="InterPro"/>
</dbReference>
<evidence type="ECO:0000313" key="7">
    <source>
        <dbReference type="Proteomes" id="UP001281614"/>
    </source>
</evidence>
<dbReference type="GO" id="GO:0006508">
    <property type="term" value="P:proteolysis"/>
    <property type="evidence" value="ECO:0007669"/>
    <property type="project" value="UniProtKB-KW"/>
</dbReference>
<evidence type="ECO:0000256" key="2">
    <source>
        <dbReference type="ARBA" id="ARBA00022670"/>
    </source>
</evidence>
<name>A0AAD9YQ99_COLKA</name>
<feature type="compositionally biased region" description="Basic and acidic residues" evidence="4">
    <location>
        <begin position="62"/>
        <end position="72"/>
    </location>
</feature>
<keyword evidence="7" id="KW-1185">Reference proteome</keyword>
<dbReference type="GO" id="GO:0019783">
    <property type="term" value="F:ubiquitin-like protein peptidase activity"/>
    <property type="evidence" value="ECO:0007669"/>
    <property type="project" value="UniProtKB-ARBA"/>
</dbReference>
<sequence length="703" mass="76963">MAKSRGCAYLDDLVQHNQQHRRDSAVRRDLESFISQYRTDAAEDIRLTHVTNGHRLSHGRRTMTDKTPQSDRRKAHNIAATTSRKRCMDNMSKYHNELDALCGGRIWLPDNVEPSSISYDAILNVRKIINHYIGNGGDLSKLWAPGGHLYEDSSGGPPGGSKDGEDLVPSEDPADVKGDAFSPQIGPDSGLQAESDLDAVDWEGFGGHNQEEPNQDEERTSASEHGRHATPNIDRSFSVSGLSEDILPHSPPNFEPSVDSPLFPRLSANFHVRHPRAANFNQLTETGEPAAMVPPSTPIQPPTPNPALNSTEPATTKTEPAVSEKPAATIEGVPSKRATENPGQASRPTKRHRPSTSAQFSLTAAHGFDIHCLRDGVLVQGTVIAEILRAGHDIFPFSTILLDPLLFTGGALPNGTRNRIDAEPTATIIAPINLLSKAKHWVLVVVTRPELSVKVLDSLPEATCQDELRSKLKHLLAHVKDEDGQTQALQPLEKPACPRQSNQVDCGVATICNGLYIMAGRPIPSSADYAIWRRAFTAFSTGERVGTSLSDQWNQLPALSVASHRPPAPPAPGTKDDFESWSKDLDAYRIQVMASVQEQQTAWAMKREKAVTTLGDAADLFNSMDSGASTETFDRRIGGYLSAINGLEMVGPAEEEVVQRLKEKQHTLLSMRQRQAEVNMAFARVREELHQEHERIVAATTKL</sequence>
<dbReference type="Gene3D" id="3.40.395.10">
    <property type="entry name" value="Adenoviral Proteinase, Chain A"/>
    <property type="match status" value="1"/>
</dbReference>
<protein>
    <recommendedName>
        <fullName evidence="5">Ubiquitin-like protease family profile domain-containing protein</fullName>
    </recommendedName>
</protein>
<dbReference type="InterPro" id="IPR003653">
    <property type="entry name" value="Peptidase_C48_C"/>
</dbReference>
<proteinExistence type="inferred from homology"/>
<comment type="similarity">
    <text evidence="1">Belongs to the peptidase C48 family.</text>
</comment>
<dbReference type="EMBL" id="VYYT01000050">
    <property type="protein sequence ID" value="KAK2773970.1"/>
    <property type="molecule type" value="Genomic_DNA"/>
</dbReference>
<gene>
    <name evidence="6" type="ORF">CKAH01_13315</name>
</gene>
<dbReference type="Proteomes" id="UP001281614">
    <property type="component" value="Unassembled WGS sequence"/>
</dbReference>
<feature type="region of interest" description="Disordered" evidence="4">
    <location>
        <begin position="150"/>
        <end position="236"/>
    </location>
</feature>
<accession>A0AAD9YQ99</accession>
<keyword evidence="2" id="KW-0645">Protease</keyword>
<keyword evidence="3" id="KW-0378">Hydrolase</keyword>
<dbReference type="AlphaFoldDB" id="A0AAD9YQ99"/>
<feature type="compositionally biased region" description="Polar residues" evidence="4">
    <location>
        <begin position="307"/>
        <end position="318"/>
    </location>
</feature>
<evidence type="ECO:0000256" key="1">
    <source>
        <dbReference type="ARBA" id="ARBA00005234"/>
    </source>
</evidence>
<evidence type="ECO:0000256" key="3">
    <source>
        <dbReference type="ARBA" id="ARBA00022801"/>
    </source>
</evidence>
<dbReference type="Pfam" id="PF02902">
    <property type="entry name" value="Peptidase_C48"/>
    <property type="match status" value="1"/>
</dbReference>
<feature type="region of interest" description="Disordered" evidence="4">
    <location>
        <begin position="55"/>
        <end position="74"/>
    </location>
</feature>